<organism evidence="1">
    <name type="scientific">Emiliania huxleyi</name>
    <name type="common">Coccolithophore</name>
    <name type="synonym">Pontosphaera huxleyi</name>
    <dbReference type="NCBI Taxonomy" id="2903"/>
    <lineage>
        <taxon>Eukaryota</taxon>
        <taxon>Haptista</taxon>
        <taxon>Haptophyta</taxon>
        <taxon>Prymnesiophyceae</taxon>
        <taxon>Isochrysidales</taxon>
        <taxon>Noelaerhabdaceae</taxon>
        <taxon>Emiliania</taxon>
    </lineage>
</organism>
<protein>
    <submittedName>
        <fullName evidence="1">Uncharacterized protein</fullName>
    </submittedName>
</protein>
<dbReference type="AlphaFoldDB" id="A0A7S3X3D1"/>
<gene>
    <name evidence="1" type="ORF">EHUX00137_LOCUS43233</name>
</gene>
<proteinExistence type="predicted"/>
<accession>A0A7S3X3D1</accession>
<name>A0A7S3X3D1_EMIHU</name>
<sequence length="160" mass="15735">MAAPSDALSSTLSAALEQVSVGSAGSTVAATTTITALVDPATAARENETLLSALELSAASSLEHVLAREVAVSCGLAAGAGGVHGGGGSSGGVVDVPRLQEVLRQAEASIQATPHAWVNVTAASRIFDIGRSRVTAALGAAARVQRERGPSRSAFASGGC</sequence>
<dbReference type="EMBL" id="HBIR01055507">
    <property type="protein sequence ID" value="CAE0592391.1"/>
    <property type="molecule type" value="Transcribed_RNA"/>
</dbReference>
<reference evidence="1" key="1">
    <citation type="submission" date="2021-01" db="EMBL/GenBank/DDBJ databases">
        <authorList>
            <person name="Corre E."/>
            <person name="Pelletier E."/>
            <person name="Niang G."/>
            <person name="Scheremetjew M."/>
            <person name="Finn R."/>
            <person name="Kale V."/>
            <person name="Holt S."/>
            <person name="Cochrane G."/>
            <person name="Meng A."/>
            <person name="Brown T."/>
            <person name="Cohen L."/>
        </authorList>
    </citation>
    <scope>NUCLEOTIDE SEQUENCE</scope>
    <source>
        <strain evidence="1">379</strain>
    </source>
</reference>
<evidence type="ECO:0000313" key="1">
    <source>
        <dbReference type="EMBL" id="CAE0592391.1"/>
    </source>
</evidence>